<feature type="region of interest" description="Disordered" evidence="1">
    <location>
        <begin position="280"/>
        <end position="325"/>
    </location>
</feature>
<evidence type="ECO:0000256" key="1">
    <source>
        <dbReference type="SAM" id="MobiDB-lite"/>
    </source>
</evidence>
<dbReference type="EMBL" id="FUEG01000007">
    <property type="protein sequence ID" value="SJL07028.1"/>
    <property type="molecule type" value="Genomic_DNA"/>
</dbReference>
<feature type="region of interest" description="Disordered" evidence="1">
    <location>
        <begin position="1"/>
        <end position="31"/>
    </location>
</feature>
<sequence>MVKGILESLDKDKETNSGDDDDNDGETKKPEMPENFRFIHAYMYITTFLFPRFKSHVSQLEDLASDDPLKAIFKILAAINAGSRSGCSDDTTKISDNIIRLSTKDLTEETLLPTLKKYQRRFNHIHMAHLLCPQRWLDEFDKDPACTKLTTRYLPSYLYDPDLIDFTNPRKGLLWGHTCIRSFHAIYLGNAEHNTSELYNTVKEKLNLKAASEEMIVYAAVQARFALSSCTMWGDQSNGFDLKQYNKKLTTIFMDSLNEDGDTWARDIVEFYTSEILKPKTDEDQEQIDNDDDESIMNRNHETRIKERAAAAAADQQLDDENGTP</sequence>
<feature type="compositionally biased region" description="Acidic residues" evidence="1">
    <location>
        <begin position="283"/>
        <end position="295"/>
    </location>
</feature>
<gene>
    <name evidence="2" type="ORF">ARMOST_10371</name>
</gene>
<dbReference type="STRING" id="47428.A0A284RE75"/>
<protein>
    <submittedName>
        <fullName evidence="2">Uncharacterized protein</fullName>
    </submittedName>
</protein>
<dbReference type="Proteomes" id="UP000219338">
    <property type="component" value="Unassembled WGS sequence"/>
</dbReference>
<dbReference type="InterPro" id="IPR046521">
    <property type="entry name" value="DUF6698"/>
</dbReference>
<accession>A0A284RE75</accession>
<evidence type="ECO:0000313" key="2">
    <source>
        <dbReference type="EMBL" id="SJL07028.1"/>
    </source>
</evidence>
<organism evidence="2 3">
    <name type="scientific">Armillaria ostoyae</name>
    <name type="common">Armillaria root rot fungus</name>
    <dbReference type="NCBI Taxonomy" id="47428"/>
    <lineage>
        <taxon>Eukaryota</taxon>
        <taxon>Fungi</taxon>
        <taxon>Dikarya</taxon>
        <taxon>Basidiomycota</taxon>
        <taxon>Agaricomycotina</taxon>
        <taxon>Agaricomycetes</taxon>
        <taxon>Agaricomycetidae</taxon>
        <taxon>Agaricales</taxon>
        <taxon>Marasmiineae</taxon>
        <taxon>Physalacriaceae</taxon>
        <taxon>Armillaria</taxon>
    </lineage>
</organism>
<feature type="compositionally biased region" description="Basic and acidic residues" evidence="1">
    <location>
        <begin position="299"/>
        <end position="309"/>
    </location>
</feature>
<dbReference type="Pfam" id="PF20414">
    <property type="entry name" value="DUF6698"/>
    <property type="match status" value="1"/>
</dbReference>
<reference evidence="3" key="1">
    <citation type="journal article" date="2017" name="Nat. Ecol. Evol.">
        <title>Genome expansion and lineage-specific genetic innovations in the forest pathogenic fungi Armillaria.</title>
        <authorList>
            <person name="Sipos G."/>
            <person name="Prasanna A.N."/>
            <person name="Walter M.C."/>
            <person name="O'Connor E."/>
            <person name="Balint B."/>
            <person name="Krizsan K."/>
            <person name="Kiss B."/>
            <person name="Hess J."/>
            <person name="Varga T."/>
            <person name="Slot J."/>
            <person name="Riley R."/>
            <person name="Boka B."/>
            <person name="Rigling D."/>
            <person name="Barry K."/>
            <person name="Lee J."/>
            <person name="Mihaltcheva S."/>
            <person name="LaButti K."/>
            <person name="Lipzen A."/>
            <person name="Waldron R."/>
            <person name="Moloney N.M."/>
            <person name="Sperisen C."/>
            <person name="Kredics L."/>
            <person name="Vagvoelgyi C."/>
            <person name="Patrignani A."/>
            <person name="Fitzpatrick D."/>
            <person name="Nagy I."/>
            <person name="Doyle S."/>
            <person name="Anderson J.B."/>
            <person name="Grigoriev I.V."/>
            <person name="Gueldener U."/>
            <person name="Muensterkoetter M."/>
            <person name="Nagy L.G."/>
        </authorList>
    </citation>
    <scope>NUCLEOTIDE SEQUENCE [LARGE SCALE GENOMIC DNA]</scope>
    <source>
        <strain evidence="3">C18/9</strain>
    </source>
</reference>
<dbReference type="AlphaFoldDB" id="A0A284RE75"/>
<dbReference type="OrthoDB" id="3027895at2759"/>
<proteinExistence type="predicted"/>
<name>A0A284RE75_ARMOS</name>
<dbReference type="OMA" id="RRFNHIH"/>
<evidence type="ECO:0000313" key="3">
    <source>
        <dbReference type="Proteomes" id="UP000219338"/>
    </source>
</evidence>
<keyword evidence="3" id="KW-1185">Reference proteome</keyword>